<gene>
    <name evidence="9" type="ORF">IPO85_11340</name>
</gene>
<evidence type="ECO:0000256" key="7">
    <source>
        <dbReference type="SAM" id="Phobius"/>
    </source>
</evidence>
<dbReference type="Proteomes" id="UP000808349">
    <property type="component" value="Unassembled WGS sequence"/>
</dbReference>
<keyword evidence="3 7" id="KW-0812">Transmembrane</keyword>
<evidence type="ECO:0000256" key="2">
    <source>
        <dbReference type="ARBA" id="ARBA00022475"/>
    </source>
</evidence>
<comment type="subcellular location">
    <subcellularLocation>
        <location evidence="1">Cell membrane</location>
        <topology evidence="1">Multi-pass membrane protein</topology>
    </subcellularLocation>
    <subcellularLocation>
        <location evidence="6">Membrane</location>
        <topology evidence="6">Multi-pass membrane protein</topology>
    </subcellularLocation>
</comment>
<evidence type="ECO:0000256" key="5">
    <source>
        <dbReference type="ARBA" id="ARBA00023136"/>
    </source>
</evidence>
<keyword evidence="6" id="KW-0813">Transport</keyword>
<keyword evidence="4 7" id="KW-1133">Transmembrane helix</keyword>
<sequence length="228" mass="25160">MFLSIFLQVDTATTGTSVASQSVFDIILNSGPLGITIISIQVLLVFIALYIFIERYFTISAVVKEDQRVMQNLRSNIGSGNISTIQSICASSDTPLARMIEKGLQRLGRPMPEIESAIESVGRVETFRLEKKLNHLSLIARLAPMFGFLGTIMGVIKIFYDISLTDNLSIGVISGGLYQKMLTSAGGLLVGIIAFVGYYFLTMMLDEEINELERSSIEFMDMLHTPVK</sequence>
<keyword evidence="2" id="KW-1003">Cell membrane</keyword>
<name>A0A9D7SBB8_9BACT</name>
<dbReference type="Pfam" id="PF01618">
    <property type="entry name" value="MotA_ExbB"/>
    <property type="match status" value="1"/>
</dbReference>
<dbReference type="GO" id="GO:0005886">
    <property type="term" value="C:plasma membrane"/>
    <property type="evidence" value="ECO:0007669"/>
    <property type="project" value="UniProtKB-SubCell"/>
</dbReference>
<organism evidence="9 10">
    <name type="scientific">Candidatus Defluviibacterium haderslevense</name>
    <dbReference type="NCBI Taxonomy" id="2981993"/>
    <lineage>
        <taxon>Bacteria</taxon>
        <taxon>Pseudomonadati</taxon>
        <taxon>Bacteroidota</taxon>
        <taxon>Saprospiria</taxon>
        <taxon>Saprospirales</taxon>
        <taxon>Saprospiraceae</taxon>
        <taxon>Candidatus Defluviibacterium</taxon>
    </lineage>
</organism>
<feature type="transmembrane region" description="Helical" evidence="7">
    <location>
        <begin position="138"/>
        <end position="160"/>
    </location>
</feature>
<dbReference type="InterPro" id="IPR050790">
    <property type="entry name" value="ExbB/TolQ_transport"/>
</dbReference>
<feature type="domain" description="MotA/TolQ/ExbB proton channel" evidence="8">
    <location>
        <begin position="92"/>
        <end position="213"/>
    </location>
</feature>
<proteinExistence type="inferred from homology"/>
<evidence type="ECO:0000313" key="9">
    <source>
        <dbReference type="EMBL" id="MBK9718084.1"/>
    </source>
</evidence>
<evidence type="ECO:0000259" key="8">
    <source>
        <dbReference type="Pfam" id="PF01618"/>
    </source>
</evidence>
<feature type="transmembrane region" description="Helical" evidence="7">
    <location>
        <begin position="33"/>
        <end position="53"/>
    </location>
</feature>
<protein>
    <submittedName>
        <fullName evidence="9">MotA/TolQ/ExbB proton channel family protein</fullName>
    </submittedName>
</protein>
<dbReference type="PANTHER" id="PTHR30625">
    <property type="entry name" value="PROTEIN TOLQ"/>
    <property type="match status" value="1"/>
</dbReference>
<evidence type="ECO:0000313" key="10">
    <source>
        <dbReference type="Proteomes" id="UP000808349"/>
    </source>
</evidence>
<feature type="transmembrane region" description="Helical" evidence="7">
    <location>
        <begin position="180"/>
        <end position="201"/>
    </location>
</feature>
<evidence type="ECO:0000256" key="4">
    <source>
        <dbReference type="ARBA" id="ARBA00022989"/>
    </source>
</evidence>
<evidence type="ECO:0000256" key="1">
    <source>
        <dbReference type="ARBA" id="ARBA00004651"/>
    </source>
</evidence>
<comment type="similarity">
    <text evidence="6">Belongs to the exbB/tolQ family.</text>
</comment>
<keyword evidence="5 7" id="KW-0472">Membrane</keyword>
<dbReference type="EMBL" id="JADKFW010000007">
    <property type="protein sequence ID" value="MBK9718084.1"/>
    <property type="molecule type" value="Genomic_DNA"/>
</dbReference>
<keyword evidence="6" id="KW-0653">Protein transport</keyword>
<dbReference type="InterPro" id="IPR002898">
    <property type="entry name" value="MotA_ExbB_proton_chnl"/>
</dbReference>
<dbReference type="AlphaFoldDB" id="A0A9D7SBB8"/>
<dbReference type="PANTHER" id="PTHR30625:SF17">
    <property type="entry name" value="TOLQ-RELATED"/>
    <property type="match status" value="1"/>
</dbReference>
<dbReference type="GO" id="GO:0017038">
    <property type="term" value="P:protein import"/>
    <property type="evidence" value="ECO:0007669"/>
    <property type="project" value="TreeGrafter"/>
</dbReference>
<reference evidence="9 10" key="1">
    <citation type="submission" date="2020-10" db="EMBL/GenBank/DDBJ databases">
        <title>Connecting structure to function with the recovery of over 1000 high-quality activated sludge metagenome-assembled genomes encoding full-length rRNA genes using long-read sequencing.</title>
        <authorList>
            <person name="Singleton C.M."/>
            <person name="Petriglieri F."/>
            <person name="Kristensen J.M."/>
            <person name="Kirkegaard R.H."/>
            <person name="Michaelsen T.Y."/>
            <person name="Andersen M.H."/>
            <person name="Karst S.M."/>
            <person name="Dueholm M.S."/>
            <person name="Nielsen P.H."/>
            <person name="Albertsen M."/>
        </authorList>
    </citation>
    <scope>NUCLEOTIDE SEQUENCE [LARGE SCALE GENOMIC DNA]</scope>
    <source>
        <strain evidence="9">Ribe_18-Q3-R11-54_BAT3C.373</strain>
    </source>
</reference>
<evidence type="ECO:0000256" key="3">
    <source>
        <dbReference type="ARBA" id="ARBA00022692"/>
    </source>
</evidence>
<evidence type="ECO:0000256" key="6">
    <source>
        <dbReference type="RuleBase" id="RU004057"/>
    </source>
</evidence>
<accession>A0A9D7SBB8</accession>
<comment type="caution">
    <text evidence="9">The sequence shown here is derived from an EMBL/GenBank/DDBJ whole genome shotgun (WGS) entry which is preliminary data.</text>
</comment>